<dbReference type="Proteomes" id="UP000095463">
    <property type="component" value="Unassembled WGS sequence"/>
</dbReference>
<dbReference type="Pfam" id="PF01547">
    <property type="entry name" value="SBP_bac_1"/>
    <property type="match status" value="1"/>
</dbReference>
<proteinExistence type="inferred from homology"/>
<sequence length="423" mass="46224">MIQRRNLLTAVAAGVILLALAPAMGQDKPFAGVELKVAMIDEPREWAFRDRLAEFEALTGIKVTIDTYGFDGLFNKILTASAGKTGEYDVVQMHVPDMALFDEKGFMVDLTDWVKRDAAELELDDIHPSIQDSHMMYKGRYYGVPTHVGGMNFYYRKDIFEAEGYAVPKTWDDVLAIAKAVDEKHGPELRGLVLMGKADIQGASTFQNIWGAYGGNYFDEAGKPTLNTEAGLAAMNMLKALSAHAVEGSPSYSFDEAQTAFKQGQAAMTVFWDSGDNFFGDAANSQIVGKWAIAPMPGGRATNGGWSVQVSRDSKNPEAAFEFLKWIVSPDMERALVPLTPSIRTSILSDPANDKYPAYKGFLALVEGQPFNFPKVTPNLQILQELADAQNAVMTGQATPEAALAQVQSDVEAIAVRFGIWQP</sequence>
<keyword evidence="3" id="KW-0574">Periplasm</keyword>
<dbReference type="Gene3D" id="3.40.190.10">
    <property type="entry name" value="Periplasmic binding protein-like II"/>
    <property type="match status" value="2"/>
</dbReference>
<accession>A0A1E5XM79</accession>
<reference evidence="5 6" key="1">
    <citation type="journal article" date="2015" name="Genome Announc.">
        <title>Genome Assemblies of Three Soil-Associated Devosia species: D. insulae, D. limi, and D. soli.</title>
        <authorList>
            <person name="Hassan Y.I."/>
            <person name="Lepp D."/>
            <person name="Zhou T."/>
        </authorList>
    </citation>
    <scope>NUCLEOTIDE SEQUENCE [LARGE SCALE GENOMIC DNA]</scope>
    <source>
        <strain evidence="5 6">DS-56</strain>
    </source>
</reference>
<dbReference type="AlphaFoldDB" id="A0A1E5XM79"/>
<comment type="similarity">
    <text evidence="2">Belongs to the bacterial solute-binding protein 1 family.</text>
</comment>
<dbReference type="SUPFAM" id="SSF53850">
    <property type="entry name" value="Periplasmic binding protein-like II"/>
    <property type="match status" value="1"/>
</dbReference>
<gene>
    <name evidence="5" type="ORF">VW23_001965</name>
</gene>
<comment type="caution">
    <text evidence="5">The sequence shown here is derived from an EMBL/GenBank/DDBJ whole genome shotgun (WGS) entry which is preliminary data.</text>
</comment>
<evidence type="ECO:0008006" key="7">
    <source>
        <dbReference type="Google" id="ProtNLM"/>
    </source>
</evidence>
<comment type="subcellular location">
    <subcellularLocation>
        <location evidence="1">Periplasm</location>
    </subcellularLocation>
</comment>
<evidence type="ECO:0000256" key="2">
    <source>
        <dbReference type="ARBA" id="ARBA00008520"/>
    </source>
</evidence>
<dbReference type="GO" id="GO:0042597">
    <property type="term" value="C:periplasmic space"/>
    <property type="evidence" value="ECO:0007669"/>
    <property type="project" value="UniProtKB-SubCell"/>
</dbReference>
<dbReference type="RefSeq" id="WP_069911090.1">
    <property type="nucleotide sequence ID" value="NZ_LAJE02000268.1"/>
</dbReference>
<dbReference type="OrthoDB" id="7532544at2"/>
<keyword evidence="4" id="KW-0732">Signal</keyword>
<dbReference type="PROSITE" id="PS51318">
    <property type="entry name" value="TAT"/>
    <property type="match status" value="1"/>
</dbReference>
<dbReference type="CDD" id="cd13585">
    <property type="entry name" value="PBP2_TMBP_like"/>
    <property type="match status" value="1"/>
</dbReference>
<evidence type="ECO:0000256" key="3">
    <source>
        <dbReference type="ARBA" id="ARBA00022764"/>
    </source>
</evidence>
<dbReference type="EMBL" id="LAJE02000268">
    <property type="protein sequence ID" value="OEO29679.1"/>
    <property type="molecule type" value="Genomic_DNA"/>
</dbReference>
<dbReference type="InterPro" id="IPR006059">
    <property type="entry name" value="SBP"/>
</dbReference>
<dbReference type="PANTHER" id="PTHR43649:SF12">
    <property type="entry name" value="DIACETYLCHITOBIOSE BINDING PROTEIN DASA"/>
    <property type="match status" value="1"/>
</dbReference>
<dbReference type="InterPro" id="IPR050490">
    <property type="entry name" value="Bact_solute-bd_prot1"/>
</dbReference>
<protein>
    <recommendedName>
        <fullName evidence="7">ABC transporter substrate-binding protein</fullName>
    </recommendedName>
</protein>
<keyword evidence="6" id="KW-1185">Reference proteome</keyword>
<evidence type="ECO:0000256" key="4">
    <source>
        <dbReference type="SAM" id="SignalP"/>
    </source>
</evidence>
<evidence type="ECO:0000256" key="1">
    <source>
        <dbReference type="ARBA" id="ARBA00004418"/>
    </source>
</evidence>
<evidence type="ECO:0000313" key="5">
    <source>
        <dbReference type="EMBL" id="OEO29679.1"/>
    </source>
</evidence>
<feature type="signal peptide" evidence="4">
    <location>
        <begin position="1"/>
        <end position="25"/>
    </location>
</feature>
<evidence type="ECO:0000313" key="6">
    <source>
        <dbReference type="Proteomes" id="UP000095463"/>
    </source>
</evidence>
<feature type="chain" id="PRO_5009190273" description="ABC transporter substrate-binding protein" evidence="4">
    <location>
        <begin position="26"/>
        <end position="423"/>
    </location>
</feature>
<organism evidence="5 6">
    <name type="scientific">Devosia insulae DS-56</name>
    <dbReference type="NCBI Taxonomy" id="1116389"/>
    <lineage>
        <taxon>Bacteria</taxon>
        <taxon>Pseudomonadati</taxon>
        <taxon>Pseudomonadota</taxon>
        <taxon>Alphaproteobacteria</taxon>
        <taxon>Hyphomicrobiales</taxon>
        <taxon>Devosiaceae</taxon>
        <taxon>Devosia</taxon>
    </lineage>
</organism>
<name>A0A1E5XM79_9HYPH</name>
<dbReference type="PANTHER" id="PTHR43649">
    <property type="entry name" value="ARABINOSE-BINDING PROTEIN-RELATED"/>
    <property type="match status" value="1"/>
</dbReference>
<dbReference type="InterPro" id="IPR006311">
    <property type="entry name" value="TAT_signal"/>
</dbReference>